<gene>
    <name evidence="1" type="ORF">OP10G_3313</name>
</gene>
<dbReference type="SUPFAM" id="SSF53254">
    <property type="entry name" value="Phosphoglycerate mutase-like"/>
    <property type="match status" value="1"/>
</dbReference>
<name>A0A068NTC0_FIMGI</name>
<dbReference type="PANTHER" id="PTHR48100">
    <property type="entry name" value="BROAD-SPECIFICITY PHOSPHATASE YOR283W-RELATED"/>
    <property type="match status" value="1"/>
</dbReference>
<dbReference type="PIRSF" id="PIRSF000709">
    <property type="entry name" value="6PFK_2-Ptase"/>
    <property type="match status" value="1"/>
</dbReference>
<dbReference type="HOGENOM" id="CLU_033323_8_0_0"/>
<dbReference type="GO" id="GO:0005737">
    <property type="term" value="C:cytoplasm"/>
    <property type="evidence" value="ECO:0007669"/>
    <property type="project" value="TreeGrafter"/>
</dbReference>
<dbReference type="PANTHER" id="PTHR48100:SF59">
    <property type="entry name" value="ADENOSYLCOBALAMIN_ALPHA-RIBAZOLE PHOSPHATASE"/>
    <property type="match status" value="1"/>
</dbReference>
<keyword evidence="2" id="KW-1185">Reference proteome</keyword>
<dbReference type="InterPro" id="IPR013078">
    <property type="entry name" value="His_Pase_superF_clade-1"/>
</dbReference>
<dbReference type="RefSeq" id="WP_025229377.1">
    <property type="nucleotide sequence ID" value="NZ_CP007139.1"/>
</dbReference>
<protein>
    <submittedName>
        <fullName evidence="1">Phosphoglycerate mutase</fullName>
    </submittedName>
</protein>
<evidence type="ECO:0000313" key="1">
    <source>
        <dbReference type="EMBL" id="AIE86681.1"/>
    </source>
</evidence>
<dbReference type="InterPro" id="IPR050275">
    <property type="entry name" value="PGM_Phosphatase"/>
</dbReference>
<evidence type="ECO:0000313" key="2">
    <source>
        <dbReference type="Proteomes" id="UP000027982"/>
    </source>
</evidence>
<dbReference type="SMART" id="SM00855">
    <property type="entry name" value="PGAM"/>
    <property type="match status" value="1"/>
</dbReference>
<dbReference type="KEGG" id="fgi:OP10G_3313"/>
<sequence>MTVFLLIRHALHELGGETIAGRLPGVHLSPDGRAQAAELAERLRELPIKAIYSSPLDRTCETASYLSGNVEPSAEIQELDFGDWMGQRLDALRPQEKWRQFNSFRSGTRAPNGELMLETQVRIVTFMMRLRERHPFDHVALVSHGDVIKSAVAYFLGIPLDLFQRVEISPASVSMIAIGDYGPWVHCINHTGALPRIP</sequence>
<dbReference type="eggNOG" id="COG0406">
    <property type="taxonomic scope" value="Bacteria"/>
</dbReference>
<dbReference type="AlphaFoldDB" id="A0A068NTC0"/>
<dbReference type="GO" id="GO:0016791">
    <property type="term" value="F:phosphatase activity"/>
    <property type="evidence" value="ECO:0007669"/>
    <property type="project" value="TreeGrafter"/>
</dbReference>
<dbReference type="OrthoDB" id="9781415at2"/>
<organism evidence="1 2">
    <name type="scientific">Fimbriimonas ginsengisoli Gsoil 348</name>
    <dbReference type="NCBI Taxonomy" id="661478"/>
    <lineage>
        <taxon>Bacteria</taxon>
        <taxon>Bacillati</taxon>
        <taxon>Armatimonadota</taxon>
        <taxon>Fimbriimonadia</taxon>
        <taxon>Fimbriimonadales</taxon>
        <taxon>Fimbriimonadaceae</taxon>
        <taxon>Fimbriimonas</taxon>
    </lineage>
</organism>
<dbReference type="Gene3D" id="3.40.50.1240">
    <property type="entry name" value="Phosphoglycerate mutase-like"/>
    <property type="match status" value="1"/>
</dbReference>
<accession>A0A068NTC0</accession>
<dbReference type="Proteomes" id="UP000027982">
    <property type="component" value="Chromosome"/>
</dbReference>
<dbReference type="Pfam" id="PF00300">
    <property type="entry name" value="His_Phos_1"/>
    <property type="match status" value="1"/>
</dbReference>
<reference evidence="1 2" key="1">
    <citation type="journal article" date="2014" name="PLoS ONE">
        <title>The first complete genome sequence of the class fimbriimonadia in the phylum armatimonadetes.</title>
        <authorList>
            <person name="Hu Z.Y."/>
            <person name="Wang Y.Z."/>
            <person name="Im W.T."/>
            <person name="Wang S.Y."/>
            <person name="Zhao G.P."/>
            <person name="Zheng H.J."/>
            <person name="Quan Z.X."/>
        </authorList>
    </citation>
    <scope>NUCLEOTIDE SEQUENCE [LARGE SCALE GENOMIC DNA]</scope>
    <source>
        <strain evidence="1">Gsoil 348</strain>
    </source>
</reference>
<dbReference type="InterPro" id="IPR029033">
    <property type="entry name" value="His_PPase_superfam"/>
</dbReference>
<proteinExistence type="predicted"/>
<dbReference type="CDD" id="cd07067">
    <property type="entry name" value="HP_PGM_like"/>
    <property type="match status" value="1"/>
</dbReference>
<dbReference type="STRING" id="661478.OP10G_3313"/>
<dbReference type="EMBL" id="CP007139">
    <property type="protein sequence ID" value="AIE86681.1"/>
    <property type="molecule type" value="Genomic_DNA"/>
</dbReference>